<evidence type="ECO:0000256" key="1">
    <source>
        <dbReference type="SAM" id="SignalP"/>
    </source>
</evidence>
<organism evidence="3 4">
    <name type="scientific">Hymenobacter jeongseonensis</name>
    <dbReference type="NCBI Taxonomy" id="2791027"/>
    <lineage>
        <taxon>Bacteria</taxon>
        <taxon>Pseudomonadati</taxon>
        <taxon>Bacteroidota</taxon>
        <taxon>Cytophagia</taxon>
        <taxon>Cytophagales</taxon>
        <taxon>Hymenobacteraceae</taxon>
        <taxon>Hymenobacter</taxon>
    </lineage>
</organism>
<feature type="chain" id="PRO_5046187572" evidence="1">
    <location>
        <begin position="24"/>
        <end position="392"/>
    </location>
</feature>
<keyword evidence="1" id="KW-0732">Signal</keyword>
<sequence length="392" mass="41586">MRQFITVLVSCCLLIAGTFRAQADVFDRVEAVAVTSPAGGVRLNGTLRLPKGNGPFPAVVLLAERGADKSDPNSGSNQLLGSLADYLVNQGVAVLRLHERGQGGSGGSGATTTLAERSADAIAALNFLRTRPQLDGSRLGLIGHGEGGNVALLAGAQPLAPNFVVALAAAGLPGRELLASQPVMYGKVLGNDSTDAQRQRKYQHEQAAALVEAEKLRAHGSNAAQVQTYLDQQHLRQKAAMRRDAESSLKHQRAMLEIVRQTPDNSQAQAILSNMMRQRYPNIAPADVQATVQTLTTPAYRNFLAFDPLPSLAQVQCPVLLLQGDEDAEVNAPVNLALLKKGLRNNPRVAELHYPGLNHALQIISAIAAGMSPPPISLDAPADIRAFVLGQK</sequence>
<dbReference type="Proteomes" id="UP000597617">
    <property type="component" value="Unassembled WGS sequence"/>
</dbReference>
<accession>A0ABS0IJV6</accession>
<feature type="domain" description="Xaa-Pro dipeptidyl-peptidase-like" evidence="2">
    <location>
        <begin position="40"/>
        <end position="257"/>
    </location>
</feature>
<dbReference type="Pfam" id="PF02129">
    <property type="entry name" value="Peptidase_S15"/>
    <property type="match status" value="1"/>
</dbReference>
<dbReference type="Gene3D" id="3.40.50.1820">
    <property type="entry name" value="alpha/beta hydrolase"/>
    <property type="match status" value="1"/>
</dbReference>
<gene>
    <name evidence="3" type="ORF">I2I05_14610</name>
</gene>
<proteinExistence type="predicted"/>
<dbReference type="InterPro" id="IPR000383">
    <property type="entry name" value="Xaa-Pro-like_dom"/>
</dbReference>
<protein>
    <submittedName>
        <fullName evidence="3">Alpha/beta hydrolase</fullName>
    </submittedName>
</protein>
<feature type="signal peptide" evidence="1">
    <location>
        <begin position="1"/>
        <end position="23"/>
    </location>
</feature>
<dbReference type="EMBL" id="JADQDQ010000007">
    <property type="protein sequence ID" value="MBF9238633.1"/>
    <property type="molecule type" value="Genomic_DNA"/>
</dbReference>
<dbReference type="PANTHER" id="PTHR43265:SF1">
    <property type="entry name" value="ESTERASE ESTD"/>
    <property type="match status" value="1"/>
</dbReference>
<keyword evidence="3" id="KW-0378">Hydrolase</keyword>
<comment type="caution">
    <text evidence="3">The sequence shown here is derived from an EMBL/GenBank/DDBJ whole genome shotgun (WGS) entry which is preliminary data.</text>
</comment>
<dbReference type="InterPro" id="IPR029058">
    <property type="entry name" value="AB_hydrolase_fold"/>
</dbReference>
<dbReference type="InterPro" id="IPR053145">
    <property type="entry name" value="AB_hydrolase_Est10"/>
</dbReference>
<evidence type="ECO:0000313" key="3">
    <source>
        <dbReference type="EMBL" id="MBF9238633.1"/>
    </source>
</evidence>
<evidence type="ECO:0000313" key="4">
    <source>
        <dbReference type="Proteomes" id="UP000597617"/>
    </source>
</evidence>
<dbReference type="SUPFAM" id="SSF53474">
    <property type="entry name" value="alpha/beta-Hydrolases"/>
    <property type="match status" value="1"/>
</dbReference>
<reference evidence="3 4" key="1">
    <citation type="submission" date="2020-11" db="EMBL/GenBank/DDBJ databases">
        <authorList>
            <person name="Kim M.K."/>
        </authorList>
    </citation>
    <scope>NUCLEOTIDE SEQUENCE [LARGE SCALE GENOMIC DNA]</scope>
    <source>
        <strain evidence="3 4">BT683</strain>
    </source>
</reference>
<dbReference type="PANTHER" id="PTHR43265">
    <property type="entry name" value="ESTERASE ESTD"/>
    <property type="match status" value="1"/>
</dbReference>
<name>A0ABS0IJV6_9BACT</name>
<keyword evidence="4" id="KW-1185">Reference proteome</keyword>
<evidence type="ECO:0000259" key="2">
    <source>
        <dbReference type="Pfam" id="PF02129"/>
    </source>
</evidence>
<dbReference type="RefSeq" id="WP_196283016.1">
    <property type="nucleotide sequence ID" value="NZ_JADQDQ010000007.1"/>
</dbReference>
<dbReference type="GO" id="GO:0016787">
    <property type="term" value="F:hydrolase activity"/>
    <property type="evidence" value="ECO:0007669"/>
    <property type="project" value="UniProtKB-KW"/>
</dbReference>